<keyword evidence="3 6" id="KW-0539">Nucleus</keyword>
<dbReference type="Proteomes" id="UP000799776">
    <property type="component" value="Unassembled WGS sequence"/>
</dbReference>
<reference evidence="9" key="1">
    <citation type="journal article" date="2020" name="Stud. Mycol.">
        <title>101 Dothideomycetes genomes: a test case for predicting lifestyles and emergence of pathogens.</title>
        <authorList>
            <person name="Haridas S."/>
            <person name="Albert R."/>
            <person name="Binder M."/>
            <person name="Bloem J."/>
            <person name="Labutti K."/>
            <person name="Salamov A."/>
            <person name="Andreopoulos B."/>
            <person name="Baker S."/>
            <person name="Barry K."/>
            <person name="Bills G."/>
            <person name="Bluhm B."/>
            <person name="Cannon C."/>
            <person name="Castanera R."/>
            <person name="Culley D."/>
            <person name="Daum C."/>
            <person name="Ezra D."/>
            <person name="Gonzalez J."/>
            <person name="Henrissat B."/>
            <person name="Kuo A."/>
            <person name="Liang C."/>
            <person name="Lipzen A."/>
            <person name="Lutzoni F."/>
            <person name="Magnuson J."/>
            <person name="Mondo S."/>
            <person name="Nolan M."/>
            <person name="Ohm R."/>
            <person name="Pangilinan J."/>
            <person name="Park H.-J."/>
            <person name="Ramirez L."/>
            <person name="Alfaro M."/>
            <person name="Sun H."/>
            <person name="Tritt A."/>
            <person name="Yoshinaga Y."/>
            <person name="Zwiers L.-H."/>
            <person name="Turgeon B."/>
            <person name="Goodwin S."/>
            <person name="Spatafora J."/>
            <person name="Crous P."/>
            <person name="Grigoriev I."/>
        </authorList>
    </citation>
    <scope>NUCLEOTIDE SEQUENCE</scope>
    <source>
        <strain evidence="9">CBS 121410</strain>
    </source>
</reference>
<dbReference type="PANTHER" id="PTHR46010:SF1">
    <property type="entry name" value="PROTEIN IWS1 HOMOLOG"/>
    <property type="match status" value="1"/>
</dbReference>
<dbReference type="FunFam" id="1.20.930.10:FF:000003">
    <property type="entry name" value="Putative Transcription factor IWS1"/>
    <property type="match status" value="1"/>
</dbReference>
<evidence type="ECO:0000256" key="7">
    <source>
        <dbReference type="SAM" id="MobiDB-lite"/>
    </source>
</evidence>
<evidence type="ECO:0000259" key="8">
    <source>
        <dbReference type="PROSITE" id="PS51319"/>
    </source>
</evidence>
<dbReference type="OrthoDB" id="21124at2759"/>
<feature type="compositionally biased region" description="Basic residues" evidence="7">
    <location>
        <begin position="110"/>
        <end position="128"/>
    </location>
</feature>
<gene>
    <name evidence="9" type="ORF">K490DRAFT_6199</name>
</gene>
<evidence type="ECO:0000256" key="3">
    <source>
        <dbReference type="ARBA" id="ARBA00023242"/>
    </source>
</evidence>
<evidence type="ECO:0000256" key="4">
    <source>
        <dbReference type="ARBA" id="ARBA00037349"/>
    </source>
</evidence>
<comment type="similarity">
    <text evidence="5">Belongs to the IWS1 family.</text>
</comment>
<feature type="domain" description="TFIIS N-terminal" evidence="8">
    <location>
        <begin position="268"/>
        <end position="345"/>
    </location>
</feature>
<dbReference type="AlphaFoldDB" id="A0A9P4HSJ8"/>
<evidence type="ECO:0000313" key="10">
    <source>
        <dbReference type="Proteomes" id="UP000799776"/>
    </source>
</evidence>
<feature type="non-terminal residue" evidence="9">
    <location>
        <position position="1"/>
    </location>
</feature>
<feature type="non-terminal residue" evidence="9">
    <location>
        <position position="360"/>
    </location>
</feature>
<keyword evidence="10" id="KW-1185">Reference proteome</keyword>
<comment type="caution">
    <text evidence="9">The sequence shown here is derived from an EMBL/GenBank/DDBJ whole genome shotgun (WGS) entry which is preliminary data.</text>
</comment>
<dbReference type="SUPFAM" id="SSF47676">
    <property type="entry name" value="Conserved domain common to transcription factors TFIIS, elongin A, CRSP70"/>
    <property type="match status" value="1"/>
</dbReference>
<feature type="compositionally biased region" description="Acidic residues" evidence="7">
    <location>
        <begin position="62"/>
        <end position="77"/>
    </location>
</feature>
<dbReference type="PANTHER" id="PTHR46010">
    <property type="entry name" value="PROTEIN IWS1 HOMOLOG"/>
    <property type="match status" value="1"/>
</dbReference>
<evidence type="ECO:0000256" key="2">
    <source>
        <dbReference type="ARBA" id="ARBA00023163"/>
    </source>
</evidence>
<organism evidence="9 10">
    <name type="scientific">Saccharata proteae CBS 121410</name>
    <dbReference type="NCBI Taxonomy" id="1314787"/>
    <lineage>
        <taxon>Eukaryota</taxon>
        <taxon>Fungi</taxon>
        <taxon>Dikarya</taxon>
        <taxon>Ascomycota</taxon>
        <taxon>Pezizomycotina</taxon>
        <taxon>Dothideomycetes</taxon>
        <taxon>Dothideomycetes incertae sedis</taxon>
        <taxon>Botryosphaeriales</taxon>
        <taxon>Saccharataceae</taxon>
        <taxon>Saccharata</taxon>
    </lineage>
</organism>
<dbReference type="PROSITE" id="PS51319">
    <property type="entry name" value="TFIIS_N"/>
    <property type="match status" value="1"/>
</dbReference>
<comment type="function">
    <text evidence="4">Transcription factor involved in RNA polymerase II transcription regulation. May function in both SPT15/TBP post-recruitment and recruitment steps of transcription.</text>
</comment>
<evidence type="ECO:0000313" key="9">
    <source>
        <dbReference type="EMBL" id="KAF2085782.1"/>
    </source>
</evidence>
<evidence type="ECO:0000256" key="6">
    <source>
        <dbReference type="PROSITE-ProRule" id="PRU00649"/>
    </source>
</evidence>
<accession>A0A9P4HSJ8</accession>
<evidence type="ECO:0000256" key="1">
    <source>
        <dbReference type="ARBA" id="ARBA00023015"/>
    </source>
</evidence>
<feature type="region of interest" description="Disordered" evidence="7">
    <location>
        <begin position="1"/>
        <end position="181"/>
    </location>
</feature>
<dbReference type="InterPro" id="IPR017923">
    <property type="entry name" value="TFIIS_N"/>
</dbReference>
<keyword evidence="2" id="KW-0804">Transcription</keyword>
<dbReference type="GO" id="GO:0016973">
    <property type="term" value="P:poly(A)+ mRNA export from nucleus"/>
    <property type="evidence" value="ECO:0007669"/>
    <property type="project" value="TreeGrafter"/>
</dbReference>
<proteinExistence type="inferred from homology"/>
<protein>
    <recommendedName>
        <fullName evidence="8">TFIIS N-terminal domain-containing protein</fullName>
    </recommendedName>
</protein>
<dbReference type="Pfam" id="PF08711">
    <property type="entry name" value="Med26"/>
    <property type="match status" value="1"/>
</dbReference>
<dbReference type="EMBL" id="ML978728">
    <property type="protein sequence ID" value="KAF2085782.1"/>
    <property type="molecule type" value="Genomic_DNA"/>
</dbReference>
<comment type="subcellular location">
    <subcellularLocation>
        <location evidence="6">Nucleus</location>
    </subcellularLocation>
</comment>
<name>A0A9P4HSJ8_9PEZI</name>
<dbReference type="Gene3D" id="1.20.930.10">
    <property type="entry name" value="Conserved domain common to transcription factors TFIIS, elongin A, CRSP70"/>
    <property type="match status" value="1"/>
</dbReference>
<dbReference type="GO" id="GO:0005634">
    <property type="term" value="C:nucleus"/>
    <property type="evidence" value="ECO:0007669"/>
    <property type="project" value="UniProtKB-SubCell"/>
</dbReference>
<sequence length="360" mass="40344">TDMPEALNDPGEPVQPDIDEENATPNPPLAAPEQDMEATETAPGTVQDDKGDVSDAESVLSEVDEAQFDNFNPEDVDIVDRPAPLDDTALGQIGVHKRKRTEGEGDGAGRKKKKETRREKPKKSRKRRGAEDESGDFVEGGEVGGERRSRKRGERKSKATATVPDEDWENMDPKERRRRELDMKMDAALKSSSNRRSRKTGIDLEAAADAEVDDMRVKMTRAAQLDNEGRQTGQPAQHKLKLLPEVVALLNRNTLQNSIIDPETNLLEAVRFFLEPLSDGSLPAYNIQREIFTALAKLPVTKEALISSSIGKVVLFYTKSKRPEPGIKRMAEKLIGDWTRPILKRTDDYRKKEFQEARFD</sequence>
<dbReference type="InterPro" id="IPR035441">
    <property type="entry name" value="TFIIS/LEDGF_dom_sf"/>
</dbReference>
<evidence type="ECO:0000256" key="5">
    <source>
        <dbReference type="ARBA" id="ARBA00037992"/>
    </source>
</evidence>
<dbReference type="InterPro" id="IPR051037">
    <property type="entry name" value="RNAPII_TF_IWS1"/>
</dbReference>
<feature type="compositionally biased region" description="Basic and acidic residues" evidence="7">
    <location>
        <begin position="171"/>
        <end position="181"/>
    </location>
</feature>
<keyword evidence="1" id="KW-0805">Transcription regulation</keyword>